<dbReference type="SUPFAM" id="SSF103473">
    <property type="entry name" value="MFS general substrate transporter"/>
    <property type="match status" value="1"/>
</dbReference>
<feature type="transmembrane region" description="Helical" evidence="7">
    <location>
        <begin position="172"/>
        <end position="193"/>
    </location>
</feature>
<feature type="transmembrane region" description="Helical" evidence="7">
    <location>
        <begin position="112"/>
        <end position="130"/>
    </location>
</feature>
<evidence type="ECO:0000256" key="6">
    <source>
        <dbReference type="ARBA" id="ARBA00037968"/>
    </source>
</evidence>
<feature type="transmembrane region" description="Helical" evidence="7">
    <location>
        <begin position="273"/>
        <end position="292"/>
    </location>
</feature>
<feature type="transmembrane region" description="Helical" evidence="7">
    <location>
        <begin position="44"/>
        <end position="63"/>
    </location>
</feature>
<comment type="subcellular location">
    <subcellularLocation>
        <location evidence="1">Membrane</location>
        <topology evidence="1">Multi-pass membrane protein</topology>
    </subcellularLocation>
</comment>
<proteinExistence type="inferred from homology"/>
<feature type="transmembrane region" description="Helical" evidence="7">
    <location>
        <begin position="440"/>
        <end position="464"/>
    </location>
</feature>
<evidence type="ECO:0000256" key="2">
    <source>
        <dbReference type="ARBA" id="ARBA00022448"/>
    </source>
</evidence>
<accession>A0AAF0FBR3</accession>
<evidence type="ECO:0000313" key="9">
    <source>
        <dbReference type="Proteomes" id="UP001214628"/>
    </source>
</evidence>
<dbReference type="Gene3D" id="1.20.1250.20">
    <property type="entry name" value="MFS general substrate transporter like domains"/>
    <property type="match status" value="2"/>
</dbReference>
<evidence type="ECO:0000313" key="8">
    <source>
        <dbReference type="EMBL" id="WFD44480.1"/>
    </source>
</evidence>
<evidence type="ECO:0008006" key="10">
    <source>
        <dbReference type="Google" id="ProtNLM"/>
    </source>
</evidence>
<protein>
    <recommendedName>
        <fullName evidence="10">Permease of the major facilitator superfamily</fullName>
    </recommendedName>
</protein>
<dbReference type="Proteomes" id="UP001214628">
    <property type="component" value="Chromosome 4"/>
</dbReference>
<dbReference type="PANTHER" id="PTHR43791">
    <property type="entry name" value="PERMEASE-RELATED"/>
    <property type="match status" value="1"/>
</dbReference>
<feature type="transmembrane region" description="Helical" evidence="7">
    <location>
        <begin position="378"/>
        <end position="397"/>
    </location>
</feature>
<feature type="transmembrane region" description="Helical" evidence="7">
    <location>
        <begin position="312"/>
        <end position="333"/>
    </location>
</feature>
<feature type="transmembrane region" description="Helical" evidence="7">
    <location>
        <begin position="409"/>
        <end position="428"/>
    </location>
</feature>
<dbReference type="Pfam" id="PF07690">
    <property type="entry name" value="MFS_1"/>
    <property type="match status" value="1"/>
</dbReference>
<dbReference type="PANTHER" id="PTHR43791:SF59">
    <property type="entry name" value="TRANSPORTER, PUTATIVE (AFU_ORTHOLOGUE AFUA_1G06550)-RELATED"/>
    <property type="match status" value="1"/>
</dbReference>
<comment type="similarity">
    <text evidence="6">Belongs to the major facilitator superfamily. Allantoate permease family.</text>
</comment>
<keyword evidence="5 7" id="KW-0472">Membrane</keyword>
<feature type="transmembrane region" description="Helical" evidence="7">
    <location>
        <begin position="142"/>
        <end position="160"/>
    </location>
</feature>
<evidence type="ECO:0000256" key="5">
    <source>
        <dbReference type="ARBA" id="ARBA00023136"/>
    </source>
</evidence>
<feature type="transmembrane region" description="Helical" evidence="7">
    <location>
        <begin position="208"/>
        <end position="227"/>
    </location>
</feature>
<evidence type="ECO:0000256" key="7">
    <source>
        <dbReference type="SAM" id="Phobius"/>
    </source>
</evidence>
<keyword evidence="9" id="KW-1185">Reference proteome</keyword>
<dbReference type="FunFam" id="1.20.1250.20:FF:000064">
    <property type="entry name" value="MFS allantoate transporter"/>
    <property type="match status" value="1"/>
</dbReference>
<gene>
    <name evidence="8" type="ORF">MPSI1_003148</name>
</gene>
<dbReference type="GO" id="GO:0016020">
    <property type="term" value="C:membrane"/>
    <property type="evidence" value="ECO:0007669"/>
    <property type="project" value="UniProtKB-SubCell"/>
</dbReference>
<evidence type="ECO:0000256" key="4">
    <source>
        <dbReference type="ARBA" id="ARBA00022989"/>
    </source>
</evidence>
<name>A0AAF0FBR3_9BASI</name>
<evidence type="ECO:0000256" key="3">
    <source>
        <dbReference type="ARBA" id="ARBA00022692"/>
    </source>
</evidence>
<dbReference type="GO" id="GO:0022857">
    <property type="term" value="F:transmembrane transporter activity"/>
    <property type="evidence" value="ECO:0007669"/>
    <property type="project" value="InterPro"/>
</dbReference>
<feature type="transmembrane region" description="Helical" evidence="7">
    <location>
        <begin position="83"/>
        <end position="105"/>
    </location>
</feature>
<dbReference type="InterPro" id="IPR036259">
    <property type="entry name" value="MFS_trans_sf"/>
</dbReference>
<feature type="transmembrane region" description="Helical" evidence="7">
    <location>
        <begin position="340"/>
        <end position="358"/>
    </location>
</feature>
<keyword evidence="2" id="KW-0813">Transport</keyword>
<keyword evidence="3 7" id="KW-0812">Transmembrane</keyword>
<keyword evidence="4 7" id="KW-1133">Transmembrane helix</keyword>
<organism evidence="8 9">
    <name type="scientific">Malassezia psittaci</name>
    <dbReference type="NCBI Taxonomy" id="1821823"/>
    <lineage>
        <taxon>Eukaryota</taxon>
        <taxon>Fungi</taxon>
        <taxon>Dikarya</taxon>
        <taxon>Basidiomycota</taxon>
        <taxon>Ustilaginomycotina</taxon>
        <taxon>Malasseziomycetes</taxon>
        <taxon>Malasseziales</taxon>
        <taxon>Malasseziaceae</taxon>
        <taxon>Malassezia</taxon>
    </lineage>
</organism>
<reference evidence="8" key="1">
    <citation type="submission" date="2023-02" db="EMBL/GenBank/DDBJ databases">
        <title>Mating type loci evolution in Malassezia.</title>
        <authorList>
            <person name="Coelho M.A."/>
        </authorList>
    </citation>
    <scope>NUCLEOTIDE SEQUENCE</scope>
    <source>
        <strain evidence="8">CBS 14136</strain>
    </source>
</reference>
<dbReference type="AlphaFoldDB" id="A0AAF0FBR3"/>
<evidence type="ECO:0000256" key="1">
    <source>
        <dbReference type="ARBA" id="ARBA00004141"/>
    </source>
</evidence>
<sequence>MADPEQTLAKDQELERTVEVAEYAAESHYTPEQERKVLRKIDRLLIPLMCGCVLFQMLDKILLNSAVLLNIKTETHLKSSWQFTWINSIFYFGYLTGTPIHVYFLQHVPLSYYVSGIVTFWGVIVALHAACHDYGGLLTIRFFLGLFEAAVTPGLILMTGRFYTRKEQTVRTVIWFSFNGWAFIFGGIITYGILRQGEPVHIKKWQELYIILGVLTICWGLLCFFVMPTSPDTTRYLSKEQRAIAVYRIAQNQSGIHNSTFKWSQAKEALRDIRLYMFFFGYACICVTNGGITSYSSQIIKEFDFSNENASLLGMAQGLAEVVAVLMGGAIFAKCNRRDIPSMIGLMIAVVGSIMMVSLGPSQNSSRMAGKFGLPSNSTGLCLVSFFSIPLPMFYNWQSVSVSGTTKRVIFNAVLQLAYGAGNIIGPITYSVSANPKTPMIAMIILFAVNGGFIIGISGIHRYWNARRDAEMMRVKPEQGTDQLEVDLSDLTDKERPTFRYPR</sequence>
<dbReference type="EMBL" id="CP118378">
    <property type="protein sequence ID" value="WFD44480.1"/>
    <property type="molecule type" value="Genomic_DNA"/>
</dbReference>
<dbReference type="InterPro" id="IPR011701">
    <property type="entry name" value="MFS"/>
</dbReference>